<accession>A0AA88VBS9</accession>
<evidence type="ECO:0000313" key="2">
    <source>
        <dbReference type="Proteomes" id="UP001188597"/>
    </source>
</evidence>
<comment type="caution">
    <text evidence="1">The sequence shown here is derived from an EMBL/GenBank/DDBJ whole genome shotgun (WGS) entry which is preliminary data.</text>
</comment>
<gene>
    <name evidence="1" type="ORF">RJ639_016456</name>
</gene>
<evidence type="ECO:0000313" key="1">
    <source>
        <dbReference type="EMBL" id="KAK3005269.1"/>
    </source>
</evidence>
<protein>
    <submittedName>
        <fullName evidence="1">Uncharacterized protein</fullName>
    </submittedName>
</protein>
<keyword evidence="2" id="KW-1185">Reference proteome</keyword>
<reference evidence="1" key="1">
    <citation type="submission" date="2022-12" db="EMBL/GenBank/DDBJ databases">
        <title>Draft genome assemblies for two species of Escallonia (Escalloniales).</title>
        <authorList>
            <person name="Chanderbali A."/>
            <person name="Dervinis C."/>
            <person name="Anghel I."/>
            <person name="Soltis D."/>
            <person name="Soltis P."/>
            <person name="Zapata F."/>
        </authorList>
    </citation>
    <scope>NUCLEOTIDE SEQUENCE</scope>
    <source>
        <strain evidence="1">UCBG64.0493</strain>
        <tissue evidence="1">Leaf</tissue>
    </source>
</reference>
<dbReference type="Proteomes" id="UP001188597">
    <property type="component" value="Unassembled WGS sequence"/>
</dbReference>
<name>A0AA88VBS9_9ASTE</name>
<dbReference type="AlphaFoldDB" id="A0AA88VBS9"/>
<proteinExistence type="predicted"/>
<organism evidence="1 2">
    <name type="scientific">Escallonia herrerae</name>
    <dbReference type="NCBI Taxonomy" id="1293975"/>
    <lineage>
        <taxon>Eukaryota</taxon>
        <taxon>Viridiplantae</taxon>
        <taxon>Streptophyta</taxon>
        <taxon>Embryophyta</taxon>
        <taxon>Tracheophyta</taxon>
        <taxon>Spermatophyta</taxon>
        <taxon>Magnoliopsida</taxon>
        <taxon>eudicotyledons</taxon>
        <taxon>Gunneridae</taxon>
        <taxon>Pentapetalae</taxon>
        <taxon>asterids</taxon>
        <taxon>campanulids</taxon>
        <taxon>Escalloniales</taxon>
        <taxon>Escalloniaceae</taxon>
        <taxon>Escallonia</taxon>
    </lineage>
</organism>
<dbReference type="EMBL" id="JAVXUP010002153">
    <property type="protein sequence ID" value="KAK3005269.1"/>
    <property type="molecule type" value="Genomic_DNA"/>
</dbReference>
<sequence length="259" mass="30056">MSVKLGVFTGSQLSTGGWKAWYRAFSMRLYQYCAVDVLTLATLPHCVPKTHLLQVSKFQTLIAHFLGCSSEKTKKTSINTTISSIPMVETIADEPWRWSLANEEQERWWIKWSDYFMHVKGPTYDIPWFLLLFMVKEVQRGTRSKTTFFKEMLETCILNKTSVRNLTSCTPILSSRISTKQLRTRYNDVCKLLIKGTWLEPILGNAIASDAVSGSYREENKSVNRFRNKGFPKFKELWFVFADGTGKMQRHPHYRSILR</sequence>